<keyword evidence="10" id="KW-1185">Reference proteome</keyword>
<evidence type="ECO:0000313" key="10">
    <source>
        <dbReference type="Proteomes" id="UP000198893"/>
    </source>
</evidence>
<dbReference type="Proteomes" id="UP000198893">
    <property type="component" value="Unassembled WGS sequence"/>
</dbReference>
<keyword evidence="5" id="KW-0560">Oxidoreductase</keyword>
<comment type="similarity">
    <text evidence="2">Belongs to the GMC oxidoreductase family.</text>
</comment>
<dbReference type="Gene3D" id="3.50.50.60">
    <property type="entry name" value="FAD/NAD(P)-binding domain"/>
    <property type="match status" value="2"/>
</dbReference>
<reference evidence="9 10" key="1">
    <citation type="submission" date="2016-10" db="EMBL/GenBank/DDBJ databases">
        <authorList>
            <person name="de Groot N.N."/>
        </authorList>
    </citation>
    <scope>NUCLEOTIDE SEQUENCE [LARGE SCALE GENOMIC DNA]</scope>
    <source>
        <strain evidence="9 10">DSM 27842</strain>
    </source>
</reference>
<dbReference type="EMBL" id="FODS01000023">
    <property type="protein sequence ID" value="SEP07746.1"/>
    <property type="molecule type" value="Genomic_DNA"/>
</dbReference>
<organism evidence="9 10">
    <name type="scientific">Salinihabitans flavidus</name>
    <dbReference type="NCBI Taxonomy" id="569882"/>
    <lineage>
        <taxon>Bacteria</taxon>
        <taxon>Pseudomonadati</taxon>
        <taxon>Pseudomonadota</taxon>
        <taxon>Alphaproteobacteria</taxon>
        <taxon>Rhodobacterales</taxon>
        <taxon>Roseobacteraceae</taxon>
        <taxon>Salinihabitans</taxon>
    </lineage>
</organism>
<dbReference type="InterPro" id="IPR051473">
    <property type="entry name" value="P2Ox-like"/>
</dbReference>
<dbReference type="InterPro" id="IPR036188">
    <property type="entry name" value="FAD/NAD-bd_sf"/>
</dbReference>
<dbReference type="PANTHER" id="PTHR42784">
    <property type="entry name" value="PYRANOSE 2-OXIDASE"/>
    <property type="match status" value="1"/>
</dbReference>
<evidence type="ECO:0000259" key="7">
    <source>
        <dbReference type="Pfam" id="PF00890"/>
    </source>
</evidence>
<protein>
    <submittedName>
        <fullName evidence="9">Choline dehydrogenase</fullName>
    </submittedName>
</protein>
<evidence type="ECO:0000256" key="3">
    <source>
        <dbReference type="ARBA" id="ARBA00022630"/>
    </source>
</evidence>
<dbReference type="GO" id="GO:0016614">
    <property type="term" value="F:oxidoreductase activity, acting on CH-OH group of donors"/>
    <property type="evidence" value="ECO:0007669"/>
    <property type="project" value="InterPro"/>
</dbReference>
<dbReference type="SUPFAM" id="SSF54373">
    <property type="entry name" value="FAD-linked reductases, C-terminal domain"/>
    <property type="match status" value="1"/>
</dbReference>
<comment type="cofactor">
    <cofactor evidence="1">
        <name>FAD</name>
        <dbReference type="ChEBI" id="CHEBI:57692"/>
    </cofactor>
</comment>
<dbReference type="RefSeq" id="WP_093119849.1">
    <property type="nucleotide sequence ID" value="NZ_FODS01000023.1"/>
</dbReference>
<proteinExistence type="inferred from homology"/>
<dbReference type="AlphaFoldDB" id="A0A1H8UX77"/>
<feature type="domain" description="FAD-dependent oxidoreductase 2 FAD-binding" evidence="7">
    <location>
        <begin position="8"/>
        <end position="40"/>
    </location>
</feature>
<dbReference type="Pfam" id="PF00732">
    <property type="entry name" value="GMC_oxred_N"/>
    <property type="match status" value="1"/>
</dbReference>
<dbReference type="InterPro" id="IPR007867">
    <property type="entry name" value="GMC_OxRtase_C"/>
</dbReference>
<feature type="domain" description="Glucose-methanol-choline oxidoreductase C-terminal" evidence="8">
    <location>
        <begin position="409"/>
        <end position="525"/>
    </location>
</feature>
<name>A0A1H8UX77_9RHOB</name>
<keyword evidence="3" id="KW-0285">Flavoprotein</keyword>
<dbReference type="SUPFAM" id="SSF51905">
    <property type="entry name" value="FAD/NAD(P)-binding domain"/>
    <property type="match status" value="1"/>
</dbReference>
<dbReference type="InterPro" id="IPR003953">
    <property type="entry name" value="FAD-dep_OxRdtase_2_FAD-bd"/>
</dbReference>
<evidence type="ECO:0000256" key="4">
    <source>
        <dbReference type="ARBA" id="ARBA00022827"/>
    </source>
</evidence>
<accession>A0A1H8UX77</accession>
<dbReference type="InterPro" id="IPR000172">
    <property type="entry name" value="GMC_OxRdtase_N"/>
</dbReference>
<evidence type="ECO:0000256" key="2">
    <source>
        <dbReference type="ARBA" id="ARBA00010790"/>
    </source>
</evidence>
<evidence type="ECO:0000259" key="6">
    <source>
        <dbReference type="Pfam" id="PF00732"/>
    </source>
</evidence>
<keyword evidence="4" id="KW-0274">FAD</keyword>
<feature type="domain" description="Glucose-methanol-choline oxidoreductase N-terminal" evidence="6">
    <location>
        <begin position="197"/>
        <end position="315"/>
    </location>
</feature>
<dbReference type="STRING" id="569882.SAMN04490248_12315"/>
<sequence>MASDISADILIIGTGIAGAVAGAKLAKKGLKVAFLESGKRIDRSEAVETFWNAKIKVPESAYPNDPTAPHPVSHRIEDYYQQMGPENFKSTYIKVVGGTTWHWLGTTLRNVPADFKLKSLYGHGVDWPFDYEVLEPFYLAAEQEIGVAGDSSEDLGSPRSGDFPMSMIPMTYLDKQFSKSLEGSKYQVRATPQGRNSTFHADRPECCGNASCIPICPIQAKYDATVHVMQAEDAGAVAHDQTTATRLNLGKVGRIASVDFRRADGSTGTATGKVVVLAAHAIETPRLLLNSAQEGAENGISNSSDQVGRNLMDHPTKLSWAVAPKPVWPYRGPLSTSGIENLRDGEFRKDRAAFRIEMGNDGHAWPTGAPTSTAADLAKSGLRGEELDAAIKDTTSRQIRLASLVEQSPDAGNRVTLDPDKKDANGMPLPRIYFDFDDYTRAGLDAAQEAHEEVFAALGATDVNHSPDFQGAGHIIGTVRMGKDANTAVVDADLRSFDHRNLFLLGSGTFPTSATANPSLTIAALSLRAVDAIAASVSEADLMPIE</sequence>
<evidence type="ECO:0000256" key="1">
    <source>
        <dbReference type="ARBA" id="ARBA00001974"/>
    </source>
</evidence>
<dbReference type="Pfam" id="PF00890">
    <property type="entry name" value="FAD_binding_2"/>
    <property type="match status" value="1"/>
</dbReference>
<evidence type="ECO:0000259" key="8">
    <source>
        <dbReference type="Pfam" id="PF05199"/>
    </source>
</evidence>
<dbReference type="OrthoDB" id="9798604at2"/>
<dbReference type="PANTHER" id="PTHR42784:SF1">
    <property type="entry name" value="PYRANOSE 2-OXIDASE"/>
    <property type="match status" value="1"/>
</dbReference>
<evidence type="ECO:0000256" key="5">
    <source>
        <dbReference type="ARBA" id="ARBA00023002"/>
    </source>
</evidence>
<dbReference type="Pfam" id="PF05199">
    <property type="entry name" value="GMC_oxred_C"/>
    <property type="match status" value="1"/>
</dbReference>
<gene>
    <name evidence="9" type="ORF">SAMN04490248_12315</name>
</gene>
<dbReference type="GO" id="GO:0050660">
    <property type="term" value="F:flavin adenine dinucleotide binding"/>
    <property type="evidence" value="ECO:0007669"/>
    <property type="project" value="InterPro"/>
</dbReference>
<evidence type="ECO:0000313" key="9">
    <source>
        <dbReference type="EMBL" id="SEP07746.1"/>
    </source>
</evidence>